<evidence type="ECO:0000313" key="1">
    <source>
        <dbReference type="Proteomes" id="UP000504615"/>
    </source>
</evidence>
<dbReference type="KEGG" id="pbar:105429779"/>
<dbReference type="RefSeq" id="XP_011641261.2">
    <property type="nucleotide sequence ID" value="XM_011642959.2"/>
</dbReference>
<dbReference type="AlphaFoldDB" id="A0A6I9WFF2"/>
<dbReference type="GeneID" id="105429779"/>
<evidence type="ECO:0000313" key="2">
    <source>
        <dbReference type="RefSeq" id="XP_011641261.2"/>
    </source>
</evidence>
<name>A0A6I9WFF2_9HYME</name>
<proteinExistence type="predicted"/>
<protein>
    <submittedName>
        <fullName evidence="2">Leucine-rich repeat extensin-like protein 3</fullName>
    </submittedName>
</protein>
<accession>A0A6I9WFF2</accession>
<organism evidence="1 2">
    <name type="scientific">Pogonomyrmex barbatus</name>
    <name type="common">red harvester ant</name>
    <dbReference type="NCBI Taxonomy" id="144034"/>
    <lineage>
        <taxon>Eukaryota</taxon>
        <taxon>Metazoa</taxon>
        <taxon>Ecdysozoa</taxon>
        <taxon>Arthropoda</taxon>
        <taxon>Hexapoda</taxon>
        <taxon>Insecta</taxon>
        <taxon>Pterygota</taxon>
        <taxon>Neoptera</taxon>
        <taxon>Endopterygota</taxon>
        <taxon>Hymenoptera</taxon>
        <taxon>Apocrita</taxon>
        <taxon>Aculeata</taxon>
        <taxon>Formicoidea</taxon>
        <taxon>Formicidae</taxon>
        <taxon>Myrmicinae</taxon>
        <taxon>Pogonomyrmex</taxon>
    </lineage>
</organism>
<gene>
    <name evidence="2" type="primary">LOC105429779</name>
</gene>
<reference evidence="2" key="1">
    <citation type="submission" date="2025-08" db="UniProtKB">
        <authorList>
            <consortium name="RefSeq"/>
        </authorList>
    </citation>
    <scope>IDENTIFICATION</scope>
</reference>
<dbReference type="Proteomes" id="UP000504615">
    <property type="component" value="Unplaced"/>
</dbReference>
<keyword evidence="1" id="KW-1185">Reference proteome</keyword>
<dbReference type="OrthoDB" id="10539242at2759"/>
<sequence length="138" mass="15082">MSSSKNCKTLDLLPSSCSLPMKSSIPCPIICCTPPVSYPCMPRISRVQCKIACQQQCVPKPTKAVVYLPPCPNCPMSSPPKMEITYLPPPPPPAFFYVCTKSIPCTPCPPPISCSSPCKPPALCRQFIIILSFIRIYC</sequence>